<reference evidence="3" key="2">
    <citation type="submission" date="2014-06" db="EMBL/GenBank/DDBJ databases">
        <authorList>
            <person name="Genoscope - CEA"/>
        </authorList>
    </citation>
    <scope>NUCLEOTIDE SEQUENCE</scope>
</reference>
<accession>A0A078FIY2</accession>
<dbReference type="Gene3D" id="3.30.30.10">
    <property type="entry name" value="Knottin, scorpion toxin-like"/>
    <property type="match status" value="1"/>
</dbReference>
<reference evidence="2" key="3">
    <citation type="submission" date="2021-01" db="EMBL/GenBank/DDBJ databases">
        <authorList>
            <consortium name="Genoscope - CEA"/>
            <person name="William W."/>
        </authorList>
    </citation>
    <scope>NUCLEOTIDE SEQUENCE</scope>
</reference>
<name>A0A078FIY2_BRANA</name>
<feature type="signal peptide" evidence="1">
    <location>
        <begin position="1"/>
        <end position="26"/>
    </location>
</feature>
<feature type="chain" id="PRO_5040665649" evidence="1">
    <location>
        <begin position="27"/>
        <end position="81"/>
    </location>
</feature>
<dbReference type="EMBL" id="HG994363">
    <property type="protein sequence ID" value="CAF2040112.1"/>
    <property type="molecule type" value="Genomic_DNA"/>
</dbReference>
<protein>
    <submittedName>
        <fullName evidence="2">(rape) hypothetical protein</fullName>
    </submittedName>
    <submittedName>
        <fullName evidence="3">BnaA09g13470D protein</fullName>
    </submittedName>
</protein>
<evidence type="ECO:0000313" key="4">
    <source>
        <dbReference type="Proteomes" id="UP000028999"/>
    </source>
</evidence>
<evidence type="ECO:0000256" key="1">
    <source>
        <dbReference type="SAM" id="SignalP"/>
    </source>
</evidence>
<dbReference type="Proteomes" id="UP001295469">
    <property type="component" value="Chromosome A09"/>
</dbReference>
<keyword evidence="1" id="KW-0732">Signal</keyword>
<evidence type="ECO:0000313" key="2">
    <source>
        <dbReference type="EMBL" id="CAF2040112.1"/>
    </source>
</evidence>
<gene>
    <name evidence="3" type="primary">BnaA09g13470D</name>
    <name evidence="2" type="ORF">DARMORV10_A09P16520.1</name>
    <name evidence="3" type="ORF">GSBRNA2T00070599001</name>
</gene>
<dbReference type="Proteomes" id="UP000028999">
    <property type="component" value="Unassembled WGS sequence"/>
</dbReference>
<dbReference type="AlphaFoldDB" id="A0A078FIY2"/>
<dbReference type="EMBL" id="LK032028">
    <property type="protein sequence ID" value="CDY12927.1"/>
    <property type="molecule type" value="Genomic_DNA"/>
</dbReference>
<dbReference type="Gramene" id="CDY12927">
    <property type="protein sequence ID" value="CDY12927"/>
    <property type="gene ID" value="GSBRNA2T00070599001"/>
</dbReference>
<reference evidence="3 4" key="1">
    <citation type="journal article" date="2014" name="Science">
        <title>Plant genetics. Early allopolyploid evolution in the post-Neolithic Brassica napus oilseed genome.</title>
        <authorList>
            <person name="Chalhoub B."/>
            <person name="Denoeud F."/>
            <person name="Liu S."/>
            <person name="Parkin I.A."/>
            <person name="Tang H."/>
            <person name="Wang X."/>
            <person name="Chiquet J."/>
            <person name="Belcram H."/>
            <person name="Tong C."/>
            <person name="Samans B."/>
            <person name="Correa M."/>
            <person name="Da Silva C."/>
            <person name="Just J."/>
            <person name="Falentin C."/>
            <person name="Koh C.S."/>
            <person name="Le Clainche I."/>
            <person name="Bernard M."/>
            <person name="Bento P."/>
            <person name="Noel B."/>
            <person name="Labadie K."/>
            <person name="Alberti A."/>
            <person name="Charles M."/>
            <person name="Arnaud D."/>
            <person name="Guo H."/>
            <person name="Daviaud C."/>
            <person name="Alamery S."/>
            <person name="Jabbari K."/>
            <person name="Zhao M."/>
            <person name="Edger P.P."/>
            <person name="Chelaifa H."/>
            <person name="Tack D."/>
            <person name="Lassalle G."/>
            <person name="Mestiri I."/>
            <person name="Schnel N."/>
            <person name="Le Paslier M.C."/>
            <person name="Fan G."/>
            <person name="Renault V."/>
            <person name="Bayer P.E."/>
            <person name="Golicz A.A."/>
            <person name="Manoli S."/>
            <person name="Lee T.H."/>
            <person name="Thi V.H."/>
            <person name="Chalabi S."/>
            <person name="Hu Q."/>
            <person name="Fan C."/>
            <person name="Tollenaere R."/>
            <person name="Lu Y."/>
            <person name="Battail C."/>
            <person name="Shen J."/>
            <person name="Sidebottom C.H."/>
            <person name="Wang X."/>
            <person name="Canaguier A."/>
            <person name="Chauveau A."/>
            <person name="Berard A."/>
            <person name="Deniot G."/>
            <person name="Guan M."/>
            <person name="Liu Z."/>
            <person name="Sun F."/>
            <person name="Lim Y.P."/>
            <person name="Lyons E."/>
            <person name="Town C.D."/>
            <person name="Bancroft I."/>
            <person name="Wang X."/>
            <person name="Meng J."/>
            <person name="Ma J."/>
            <person name="Pires J.C."/>
            <person name="King G.J."/>
            <person name="Brunel D."/>
            <person name="Delourme R."/>
            <person name="Renard M."/>
            <person name="Aury J.M."/>
            <person name="Adams K.L."/>
            <person name="Batley J."/>
            <person name="Snowdon R.J."/>
            <person name="Tost J."/>
            <person name="Edwards D."/>
            <person name="Zhou Y."/>
            <person name="Hua W."/>
            <person name="Sharpe A.G."/>
            <person name="Paterson A.H."/>
            <person name="Guan C."/>
            <person name="Wincker P."/>
        </authorList>
    </citation>
    <scope>NUCLEOTIDE SEQUENCE [LARGE SCALE GENOMIC DNA]</scope>
    <source>
        <strain evidence="4">cv. Darmor-bzh</strain>
    </source>
</reference>
<dbReference type="PaxDb" id="3708-A0A078FIY2"/>
<proteinExistence type="predicted"/>
<sequence>MVSFGKFFFLLLLCLNLLMSPKPAEAKIGIEPIGLCSKIPNCNQKCKEVKKTTIGGICYRRSPRDTEDTCGCFIIISYIAS</sequence>
<dbReference type="SMR" id="A0A078FIY2"/>
<dbReference type="InterPro" id="IPR036574">
    <property type="entry name" value="Scorpion_toxin-like_sf"/>
</dbReference>
<keyword evidence="4" id="KW-1185">Reference proteome</keyword>
<organism evidence="3 4">
    <name type="scientific">Brassica napus</name>
    <name type="common">Rape</name>
    <dbReference type="NCBI Taxonomy" id="3708"/>
    <lineage>
        <taxon>Eukaryota</taxon>
        <taxon>Viridiplantae</taxon>
        <taxon>Streptophyta</taxon>
        <taxon>Embryophyta</taxon>
        <taxon>Tracheophyta</taxon>
        <taxon>Spermatophyta</taxon>
        <taxon>Magnoliopsida</taxon>
        <taxon>eudicotyledons</taxon>
        <taxon>Gunneridae</taxon>
        <taxon>Pentapetalae</taxon>
        <taxon>rosids</taxon>
        <taxon>malvids</taxon>
        <taxon>Brassicales</taxon>
        <taxon>Brassicaceae</taxon>
        <taxon>Brassiceae</taxon>
        <taxon>Brassica</taxon>
    </lineage>
</organism>
<dbReference type="OMA" id="EDTCGCF"/>
<evidence type="ECO:0000313" key="3">
    <source>
        <dbReference type="EMBL" id="CDY12927.1"/>
    </source>
</evidence>